<keyword evidence="2" id="KW-1185">Reference proteome</keyword>
<protein>
    <recommendedName>
        <fullName evidence="3">F-box domain-containing protein</fullName>
    </recommendedName>
</protein>
<dbReference type="InterPro" id="IPR032675">
    <property type="entry name" value="LRR_dom_sf"/>
</dbReference>
<comment type="caution">
    <text evidence="1">The sequence shown here is derived from an EMBL/GenBank/DDBJ whole genome shotgun (WGS) entry which is preliminary data.</text>
</comment>
<gene>
    <name evidence="1" type="ORF">D9757_011448</name>
</gene>
<evidence type="ECO:0008006" key="3">
    <source>
        <dbReference type="Google" id="ProtNLM"/>
    </source>
</evidence>
<dbReference type="AlphaFoldDB" id="A0A8H5GHT8"/>
<name>A0A8H5GHT8_9AGAR</name>
<evidence type="ECO:0000313" key="2">
    <source>
        <dbReference type="Proteomes" id="UP000518752"/>
    </source>
</evidence>
<accession>A0A8H5GHT8</accession>
<organism evidence="1 2">
    <name type="scientific">Collybiopsis confluens</name>
    <dbReference type="NCBI Taxonomy" id="2823264"/>
    <lineage>
        <taxon>Eukaryota</taxon>
        <taxon>Fungi</taxon>
        <taxon>Dikarya</taxon>
        <taxon>Basidiomycota</taxon>
        <taxon>Agaricomycotina</taxon>
        <taxon>Agaricomycetes</taxon>
        <taxon>Agaricomycetidae</taxon>
        <taxon>Agaricales</taxon>
        <taxon>Marasmiineae</taxon>
        <taxon>Omphalotaceae</taxon>
        <taxon>Collybiopsis</taxon>
    </lineage>
</organism>
<dbReference type="SUPFAM" id="SSF52047">
    <property type="entry name" value="RNI-like"/>
    <property type="match status" value="1"/>
</dbReference>
<evidence type="ECO:0000313" key="1">
    <source>
        <dbReference type="EMBL" id="KAF5365005.1"/>
    </source>
</evidence>
<reference evidence="1 2" key="1">
    <citation type="journal article" date="2020" name="ISME J.">
        <title>Uncovering the hidden diversity of litter-decomposition mechanisms in mushroom-forming fungi.</title>
        <authorList>
            <person name="Floudas D."/>
            <person name="Bentzer J."/>
            <person name="Ahren D."/>
            <person name="Johansson T."/>
            <person name="Persson P."/>
            <person name="Tunlid A."/>
        </authorList>
    </citation>
    <scope>NUCLEOTIDE SEQUENCE [LARGE SCALE GENOMIC DNA]</scope>
    <source>
        <strain evidence="1 2">CBS 406.79</strain>
    </source>
</reference>
<proteinExistence type="predicted"/>
<dbReference type="EMBL" id="JAACJN010000177">
    <property type="protein sequence ID" value="KAF5365005.1"/>
    <property type="molecule type" value="Genomic_DNA"/>
</dbReference>
<sequence length="367" mass="41827">MFLRAQQTQARRYQSLLKVLQSPVRKLPNETLGLIFDYACDKNLLQEFPWAWGPDKLADGFTDISSSSDVFRNCPVIAISSTCSRWRKVALATPSLWSRLSLEMSSEAEFPTPFTDVLELHLERSKRSLLEISLFISGGECFEPLEVPYLESISAQGAYAEHFSIFRQAPKLRELDVMFLVRVQTSPWIESLMLRLISPPCRTPNFLNPDCRICQPLQTPKRYEQLISMHIRVIRTEHGSLLGTLFWSLEIPSLRELKIRGGEGYSMSWPKRAFNDCLSRSLFSLTKLSIEHIPMSDAELISVLHSTPSLQELSINDTYLPEIRITPITPILLSKLNRLHSNNDASRALVPRLRSLTITFGGASFQR</sequence>
<dbReference type="Proteomes" id="UP000518752">
    <property type="component" value="Unassembled WGS sequence"/>
</dbReference>
<dbReference type="OrthoDB" id="3365698at2759"/>
<dbReference type="Gene3D" id="3.80.10.10">
    <property type="entry name" value="Ribonuclease Inhibitor"/>
    <property type="match status" value="1"/>
</dbReference>